<gene>
    <name evidence="2" type="ORF">FOA43_001734</name>
</gene>
<evidence type="ECO:0000313" key="2">
    <source>
        <dbReference type="EMBL" id="QPG74405.1"/>
    </source>
</evidence>
<organism evidence="2 3">
    <name type="scientific">Eeniella nana</name>
    <name type="common">Yeast</name>
    <name type="synonym">Brettanomyces nanus</name>
    <dbReference type="NCBI Taxonomy" id="13502"/>
    <lineage>
        <taxon>Eukaryota</taxon>
        <taxon>Fungi</taxon>
        <taxon>Dikarya</taxon>
        <taxon>Ascomycota</taxon>
        <taxon>Saccharomycotina</taxon>
        <taxon>Pichiomycetes</taxon>
        <taxon>Pichiales</taxon>
        <taxon>Pichiaceae</taxon>
        <taxon>Brettanomyces</taxon>
    </lineage>
</organism>
<evidence type="ECO:0000313" key="3">
    <source>
        <dbReference type="Proteomes" id="UP000662931"/>
    </source>
</evidence>
<proteinExistence type="predicted"/>
<name>A0A875S251_EENNA</name>
<dbReference type="AlphaFoldDB" id="A0A875S251"/>
<protein>
    <submittedName>
        <fullName evidence="2">Uncharacterized protein</fullName>
    </submittedName>
</protein>
<dbReference type="Proteomes" id="UP000662931">
    <property type="component" value="Chromosome 1"/>
</dbReference>
<keyword evidence="3" id="KW-1185">Reference proteome</keyword>
<dbReference type="KEGG" id="bnn:FOA43_001734"/>
<dbReference type="OrthoDB" id="3998030at2759"/>
<dbReference type="EMBL" id="CP064812">
    <property type="protein sequence ID" value="QPG74405.1"/>
    <property type="molecule type" value="Genomic_DNA"/>
</dbReference>
<sequence length="307" mass="35541">MSAEPDYYSEDIPPPEDESEILECEPIVTEKEKTNGLIKRIEDEGVSEKNIEAIDDTEVVTIESRRAFENQLIRSIENIDFARNRGYHVESKKSTRAETLIRIRNEIRELEMSDGEGDKESETELKELKKRVEKLSLGKNKIIETWKEALKGRSIDEREEEVNGEREIEPKESDLENIGELDLRLKELEEKVGIGDYDDGLTLQDAVNDLYRRVNLTMRDGIGLEETRKEFGALSENLEEYLKRSRQLEEREKAEIVPLTDQKIIRVYERLRSMPELDKVVPLMVKRLQATNKLVLEASGSMDGKEN</sequence>
<reference evidence="2" key="1">
    <citation type="submission" date="2020-10" db="EMBL/GenBank/DDBJ databases">
        <authorList>
            <person name="Roach M.J.R."/>
        </authorList>
    </citation>
    <scope>NUCLEOTIDE SEQUENCE</scope>
    <source>
        <strain evidence="2">CBS 1945</strain>
    </source>
</reference>
<evidence type="ECO:0000256" key="1">
    <source>
        <dbReference type="SAM" id="Coils"/>
    </source>
</evidence>
<feature type="coiled-coil region" evidence="1">
    <location>
        <begin position="224"/>
        <end position="251"/>
    </location>
</feature>
<dbReference type="GeneID" id="62195135"/>
<keyword evidence="1" id="KW-0175">Coiled coil</keyword>
<dbReference type="RefSeq" id="XP_038777970.1">
    <property type="nucleotide sequence ID" value="XM_038922042.1"/>
</dbReference>
<accession>A0A875S251</accession>